<dbReference type="EMBL" id="CAJPWZ010000280">
    <property type="protein sequence ID" value="CAG2188938.1"/>
    <property type="molecule type" value="Genomic_DNA"/>
</dbReference>
<organism evidence="2 3">
    <name type="scientific">Mytilus edulis</name>
    <name type="common">Blue mussel</name>
    <dbReference type="NCBI Taxonomy" id="6550"/>
    <lineage>
        <taxon>Eukaryota</taxon>
        <taxon>Metazoa</taxon>
        <taxon>Spiralia</taxon>
        <taxon>Lophotrochozoa</taxon>
        <taxon>Mollusca</taxon>
        <taxon>Bivalvia</taxon>
        <taxon>Autobranchia</taxon>
        <taxon>Pteriomorphia</taxon>
        <taxon>Mytilida</taxon>
        <taxon>Mytiloidea</taxon>
        <taxon>Mytilidae</taxon>
        <taxon>Mytilinae</taxon>
        <taxon>Mytilus</taxon>
    </lineage>
</organism>
<accession>A0A8S3PYU3</accession>
<dbReference type="OrthoDB" id="6118340at2759"/>
<evidence type="ECO:0000256" key="1">
    <source>
        <dbReference type="SAM" id="MobiDB-lite"/>
    </source>
</evidence>
<proteinExistence type="predicted"/>
<dbReference type="Proteomes" id="UP000683360">
    <property type="component" value="Unassembled WGS sequence"/>
</dbReference>
<keyword evidence="3" id="KW-1185">Reference proteome</keyword>
<reference evidence="2" key="1">
    <citation type="submission" date="2021-03" db="EMBL/GenBank/DDBJ databases">
        <authorList>
            <person name="Bekaert M."/>
        </authorList>
    </citation>
    <scope>NUCLEOTIDE SEQUENCE</scope>
</reference>
<comment type="caution">
    <text evidence="2">The sequence shown here is derived from an EMBL/GenBank/DDBJ whole genome shotgun (WGS) entry which is preliminary data.</text>
</comment>
<evidence type="ECO:0000313" key="2">
    <source>
        <dbReference type="EMBL" id="CAG2188938.1"/>
    </source>
</evidence>
<feature type="region of interest" description="Disordered" evidence="1">
    <location>
        <begin position="207"/>
        <end position="236"/>
    </location>
</feature>
<name>A0A8S3PYU3_MYTED</name>
<sequence>MANEKEKIFTEELLKLYNEKCDRVLSPIEKLNIIISRLNILCESETTKRQEMITICSQGKYEVLKIGGLEKLIRKRKTEDDPILYFVSLEETSDVIKKSHSALNHAGRDKMQKELNKKYANKNRRNHSGIKRSPYEAMFGCPPKVGLASSPIPTELLETLQQEEDLNFEMTTRHHGLVSQSSNEDLVAQDYQLVTSVNQISAIPVVNSSLPDSQPTSEISDMSDRQPISETQDSQQTSDFEAALLDILVPQSNSVEDQTLNEVQCLQYERECNKCSAFFQTDSILQICCDICVRSECIQRERHASGSNLSKQAEKMVARSNQILRPVQVGDNVTVPIPSVPIPSVDRGRGDPRNLLCIVLEHDQTNDQFKLGSKDGILNGSYSRNQFTFSPIHSLALQDANTLVELSVREAARQQSIGDGQGFLKCACKTGCVRKTCKCVKSNVLCNSRCHNSLSCHNK</sequence>
<protein>
    <submittedName>
        <fullName evidence="2">Uncharacterized protein</fullName>
    </submittedName>
</protein>
<evidence type="ECO:0000313" key="3">
    <source>
        <dbReference type="Proteomes" id="UP000683360"/>
    </source>
</evidence>
<dbReference type="AlphaFoldDB" id="A0A8S3PYU3"/>
<gene>
    <name evidence="2" type="ORF">MEDL_4341</name>
</gene>